<sequence>MDPFWMHLIGIFVLILSPAFMPAIVPMVSWVSDRLAPPAPRKANARVKLKPASA</sequence>
<keyword evidence="1" id="KW-0812">Transmembrane</keyword>
<dbReference type="AlphaFoldDB" id="F6ENW9"/>
<evidence type="ECO:0000313" key="3">
    <source>
        <dbReference type="Proteomes" id="UP000009235"/>
    </source>
</evidence>
<dbReference type="OrthoDB" id="9869895at2"/>
<dbReference type="HOGENOM" id="CLU_3039770_0_0_11"/>
<accession>F6ENW9</accession>
<keyword evidence="1" id="KW-0472">Membrane</keyword>
<dbReference type="RefSeq" id="WP_013806784.1">
    <property type="nucleotide sequence ID" value="NC_015564.1"/>
</dbReference>
<name>F6ENW9_HOYSD</name>
<evidence type="ECO:0000256" key="1">
    <source>
        <dbReference type="SAM" id="Phobius"/>
    </source>
</evidence>
<dbReference type="EMBL" id="CP002786">
    <property type="protein sequence ID" value="AEF40435.1"/>
    <property type="molecule type" value="Genomic_DNA"/>
</dbReference>
<proteinExistence type="predicted"/>
<evidence type="ECO:0000313" key="2">
    <source>
        <dbReference type="EMBL" id="AEF40435.1"/>
    </source>
</evidence>
<organism evidence="2 3">
    <name type="scientific">Hoyosella subflava (strain DSM 45089 / JCM 17490 / NBRC 109087 / DQS3-9A1)</name>
    <name type="common">Amycolicicoccus subflavus</name>
    <dbReference type="NCBI Taxonomy" id="443218"/>
    <lineage>
        <taxon>Bacteria</taxon>
        <taxon>Bacillati</taxon>
        <taxon>Actinomycetota</taxon>
        <taxon>Actinomycetes</taxon>
        <taxon>Mycobacteriales</taxon>
        <taxon>Hoyosellaceae</taxon>
        <taxon>Hoyosella</taxon>
    </lineage>
</organism>
<reference evidence="2 3" key="1">
    <citation type="journal article" date="2011" name="J. Bacteriol.">
        <title>Complete genome sequence of Amycolicicoccus subflavus DQS3-9A1T, an actinomycete isolated from crude oil-polluted soil.</title>
        <authorList>
            <person name="Cai M."/>
            <person name="Chen W.M."/>
            <person name="Nie Y."/>
            <person name="Chi C.Q."/>
            <person name="Wang Y.N."/>
            <person name="Tang Y.Q."/>
            <person name="Li G.Y."/>
            <person name="Wu X.L."/>
        </authorList>
    </citation>
    <scope>NUCLEOTIDE SEQUENCE [LARGE SCALE GENOMIC DNA]</scope>
    <source>
        <strain evidence="3">DSM 45089 / DQS3-9A1</strain>
    </source>
</reference>
<protein>
    <submittedName>
        <fullName evidence="2">Uncharacterized protein</fullName>
    </submittedName>
</protein>
<dbReference type="KEGG" id="asd:AS9A_1986"/>
<gene>
    <name evidence="2" type="ordered locus">AS9A_1986</name>
</gene>
<keyword evidence="3" id="KW-1185">Reference proteome</keyword>
<feature type="transmembrane region" description="Helical" evidence="1">
    <location>
        <begin position="6"/>
        <end position="31"/>
    </location>
</feature>
<dbReference type="Proteomes" id="UP000009235">
    <property type="component" value="Chromosome"/>
</dbReference>
<keyword evidence="1" id="KW-1133">Transmembrane helix</keyword>